<evidence type="ECO:0000259" key="2">
    <source>
        <dbReference type="PROSITE" id="PS50053"/>
    </source>
</evidence>
<dbReference type="CDD" id="cd17039">
    <property type="entry name" value="Ubl_ubiquitin_like"/>
    <property type="match status" value="1"/>
</dbReference>
<proteinExistence type="predicted"/>
<name>A0A814JXN5_ADIRI</name>
<reference evidence="3" key="1">
    <citation type="submission" date="2021-02" db="EMBL/GenBank/DDBJ databases">
        <authorList>
            <person name="Nowell W R."/>
        </authorList>
    </citation>
    <scope>NUCLEOTIDE SEQUENCE</scope>
</reference>
<evidence type="ECO:0000313" key="4">
    <source>
        <dbReference type="Proteomes" id="UP000663828"/>
    </source>
</evidence>
<sequence length="571" mass="65100">MSLACYCTCRIQFIPRGQQNSQNNYSERSIVQLMQHDFADYSIKALDIENNRTEIFNIPLKHRDTYQYGQTPNDPDQVHDQCGTYHLWIGAPSRTGFHEALEICFEQLSSISGEPSPPPPPPHRSVSPKRNSPIPPESTPQTDRNDILADVYQLGEQIRAGHVNEAVELARKLAHAHVQLTASPWNKTNELAIPIKVRIDSSRWNYNNSNEELTMSVYPSTKIRELRAVFESSHKFLPVNQYFFVNGHLAHEDSNNMDIEIYGKCRIQYVPNDQQRPSRDYSDKSQLQLIYYAENSYSLTGIDVANNNSEIFNFPLQPANQYKYGQSGHEPDELRSKSGLYRIWLNSDSRDQFHEKLRQTYRNLSQNQFADNDFSGFETDVNFTDEYQTNNSSTTNDHQYNHSFNDISNALHQPQALHVAAVDTLDLLLSVHGLGKHIESGDTYAAAELAKELALTGVRLRAKLSENDSKEQEFLVHVRLDGNKYSVGKHGATIPVRVFPSTTVRELRAVFELSYQSLPTGQYLFVNGHLAHDDDSMSDLKVGPNTIFVLFELTRTKVFHDDARSVELSEL</sequence>
<protein>
    <recommendedName>
        <fullName evidence="2">Ubiquitin-like domain-containing protein</fullName>
    </recommendedName>
</protein>
<dbReference type="Proteomes" id="UP000663828">
    <property type="component" value="Unassembled WGS sequence"/>
</dbReference>
<dbReference type="InterPro" id="IPR000626">
    <property type="entry name" value="Ubiquitin-like_dom"/>
</dbReference>
<dbReference type="EMBL" id="CAJNOR010000948">
    <property type="protein sequence ID" value="CAF1043360.1"/>
    <property type="molecule type" value="Genomic_DNA"/>
</dbReference>
<gene>
    <name evidence="3" type="ORF">XAT740_LOCUS15383</name>
</gene>
<dbReference type="InterPro" id="IPR029071">
    <property type="entry name" value="Ubiquitin-like_domsf"/>
</dbReference>
<feature type="domain" description="Ubiquitin-like" evidence="2">
    <location>
        <begin position="476"/>
        <end position="550"/>
    </location>
</feature>
<organism evidence="3 4">
    <name type="scientific">Adineta ricciae</name>
    <name type="common">Rotifer</name>
    <dbReference type="NCBI Taxonomy" id="249248"/>
    <lineage>
        <taxon>Eukaryota</taxon>
        <taxon>Metazoa</taxon>
        <taxon>Spiralia</taxon>
        <taxon>Gnathifera</taxon>
        <taxon>Rotifera</taxon>
        <taxon>Eurotatoria</taxon>
        <taxon>Bdelloidea</taxon>
        <taxon>Adinetida</taxon>
        <taxon>Adinetidae</taxon>
        <taxon>Adineta</taxon>
    </lineage>
</organism>
<accession>A0A814JXN5</accession>
<feature type="region of interest" description="Disordered" evidence="1">
    <location>
        <begin position="110"/>
        <end position="145"/>
    </location>
</feature>
<dbReference type="PROSITE" id="PS50053">
    <property type="entry name" value="UBIQUITIN_2"/>
    <property type="match status" value="1"/>
</dbReference>
<comment type="caution">
    <text evidence="3">The sequence shown here is derived from an EMBL/GenBank/DDBJ whole genome shotgun (WGS) entry which is preliminary data.</text>
</comment>
<dbReference type="SUPFAM" id="SSF54236">
    <property type="entry name" value="Ubiquitin-like"/>
    <property type="match status" value="1"/>
</dbReference>
<keyword evidence="4" id="KW-1185">Reference proteome</keyword>
<dbReference type="AlphaFoldDB" id="A0A814JXN5"/>
<dbReference type="Gene3D" id="3.10.20.90">
    <property type="entry name" value="Phosphatidylinositol 3-kinase Catalytic Subunit, Chain A, domain 1"/>
    <property type="match status" value="1"/>
</dbReference>
<evidence type="ECO:0000256" key="1">
    <source>
        <dbReference type="SAM" id="MobiDB-lite"/>
    </source>
</evidence>
<evidence type="ECO:0000313" key="3">
    <source>
        <dbReference type="EMBL" id="CAF1043360.1"/>
    </source>
</evidence>